<evidence type="ECO:0000313" key="1">
    <source>
        <dbReference type="EMBL" id="PAB58526.1"/>
    </source>
</evidence>
<dbReference type="Proteomes" id="UP000216024">
    <property type="component" value="Unassembled WGS sequence"/>
</dbReference>
<protein>
    <submittedName>
        <fullName evidence="1">Uncharacterized protein</fullName>
    </submittedName>
</protein>
<dbReference type="Gene3D" id="1.10.8.10">
    <property type="entry name" value="DNA helicase RuvA subunit, C-terminal domain"/>
    <property type="match status" value="1"/>
</dbReference>
<dbReference type="OrthoDB" id="129626at2"/>
<accession>A0A267MG50</accession>
<keyword evidence="2" id="KW-1185">Reference proteome</keyword>
<gene>
    <name evidence="1" type="ORF">CCE28_14570</name>
</gene>
<sequence>MSITLEKVDMVRERTGARYKDVKEALEIHNGDVLDAIIYLEEKMRGNKQENKIVNKISKKAQDIYNEYEVSDKSKEIINSTREIAKKGKGKVEQITEDSHIKDKAKNLAENVLNMGTKIKGRVKKSRIQEIKRESENEIIIYPTRPSDDENL</sequence>
<proteinExistence type="predicted"/>
<dbReference type="SUPFAM" id="SSF46934">
    <property type="entry name" value="UBA-like"/>
    <property type="match status" value="1"/>
</dbReference>
<evidence type="ECO:0000313" key="2">
    <source>
        <dbReference type="Proteomes" id="UP000216024"/>
    </source>
</evidence>
<dbReference type="AlphaFoldDB" id="A0A267MG50"/>
<organism evidence="1 2">
    <name type="scientific">Anaeromicrobium sediminis</name>
    <dbReference type="NCBI Taxonomy" id="1478221"/>
    <lineage>
        <taxon>Bacteria</taxon>
        <taxon>Bacillati</taxon>
        <taxon>Bacillota</taxon>
        <taxon>Clostridia</taxon>
        <taxon>Peptostreptococcales</taxon>
        <taxon>Thermotaleaceae</taxon>
        <taxon>Anaeromicrobium</taxon>
    </lineage>
</organism>
<reference evidence="1 2" key="1">
    <citation type="submission" date="2017-06" db="EMBL/GenBank/DDBJ databases">
        <title>Draft genome sequence of anaerobic fermentative bacterium Anaeromicrobium sediminis DY2726D isolated from West Pacific Ocean sediments.</title>
        <authorList>
            <person name="Zeng X."/>
        </authorList>
    </citation>
    <scope>NUCLEOTIDE SEQUENCE [LARGE SCALE GENOMIC DNA]</scope>
    <source>
        <strain evidence="1 2">DY2726D</strain>
    </source>
</reference>
<dbReference type="InterPro" id="IPR009060">
    <property type="entry name" value="UBA-like_sf"/>
</dbReference>
<comment type="caution">
    <text evidence="1">The sequence shown here is derived from an EMBL/GenBank/DDBJ whole genome shotgun (WGS) entry which is preliminary data.</text>
</comment>
<dbReference type="EMBL" id="NIBG01000014">
    <property type="protein sequence ID" value="PAB58526.1"/>
    <property type="molecule type" value="Genomic_DNA"/>
</dbReference>
<dbReference type="RefSeq" id="WP_095134468.1">
    <property type="nucleotide sequence ID" value="NZ_NIBG01000014.1"/>
</dbReference>
<name>A0A267MG50_9FIRM</name>